<gene>
    <name evidence="6" type="ORF">AM588_10005175</name>
</gene>
<dbReference type="CDD" id="cd07302">
    <property type="entry name" value="CHD"/>
    <property type="match status" value="2"/>
</dbReference>
<dbReference type="SUPFAM" id="SSF55073">
    <property type="entry name" value="Nucleotide cyclase"/>
    <property type="match status" value="2"/>
</dbReference>
<feature type="domain" description="Guanylate cyclase" evidence="5">
    <location>
        <begin position="261"/>
        <end position="394"/>
    </location>
</feature>
<dbReference type="CDD" id="cd00065">
    <property type="entry name" value="FYVE_like_SF"/>
    <property type="match status" value="1"/>
</dbReference>
<comment type="caution">
    <text evidence="6">The sequence shown here is derived from an EMBL/GenBank/DDBJ whole genome shotgun (WGS) entry which is preliminary data.</text>
</comment>
<feature type="region of interest" description="Disordered" evidence="3">
    <location>
        <begin position="1"/>
        <end position="21"/>
    </location>
</feature>
<evidence type="ECO:0000313" key="7">
    <source>
        <dbReference type="Proteomes" id="UP000054636"/>
    </source>
</evidence>
<protein>
    <submittedName>
        <fullName evidence="6">Cinnamyl alcohol dehydrogenase 7/8</fullName>
    </submittedName>
</protein>
<dbReference type="PROSITE" id="PS50003">
    <property type="entry name" value="PH_DOMAIN"/>
    <property type="match status" value="1"/>
</dbReference>
<dbReference type="PANTHER" id="PTHR16305">
    <property type="entry name" value="TESTICULAR SOLUBLE ADENYLYL CYCLASE"/>
    <property type="match status" value="1"/>
</dbReference>
<dbReference type="PROSITE" id="PS50125">
    <property type="entry name" value="GUANYLATE_CYCLASE_2"/>
    <property type="match status" value="2"/>
</dbReference>
<dbReference type="CDD" id="cd00821">
    <property type="entry name" value="PH"/>
    <property type="match status" value="1"/>
</dbReference>
<evidence type="ECO:0000259" key="5">
    <source>
        <dbReference type="PROSITE" id="PS50125"/>
    </source>
</evidence>
<dbReference type="Pfam" id="PF00211">
    <property type="entry name" value="Guanylate_cyc"/>
    <property type="match status" value="2"/>
</dbReference>
<feature type="region of interest" description="Disordered" evidence="3">
    <location>
        <begin position="765"/>
        <end position="791"/>
    </location>
</feature>
<feature type="compositionally biased region" description="Basic and acidic residues" evidence="3">
    <location>
        <begin position="7"/>
        <end position="21"/>
    </location>
</feature>
<name>A0A0W8DGL5_PHYNI</name>
<feature type="compositionally biased region" description="Polar residues" evidence="3">
    <location>
        <begin position="1213"/>
        <end position="1225"/>
    </location>
</feature>
<proteinExistence type="predicted"/>
<reference evidence="6 7" key="1">
    <citation type="submission" date="2015-11" db="EMBL/GenBank/DDBJ databases">
        <title>Genomes and virulence difference between two physiological races of Phytophthora nicotianae.</title>
        <authorList>
            <person name="Liu H."/>
            <person name="Ma X."/>
            <person name="Yu H."/>
            <person name="Fang D."/>
            <person name="Li Y."/>
            <person name="Wang X."/>
            <person name="Wang W."/>
            <person name="Dong Y."/>
            <person name="Xiao B."/>
        </authorList>
    </citation>
    <scope>NUCLEOTIDE SEQUENCE [LARGE SCALE GENOMIC DNA]</scope>
    <source>
        <strain evidence="7">race 1</strain>
    </source>
</reference>
<dbReference type="Pfam" id="PF00169">
    <property type="entry name" value="PH"/>
    <property type="match status" value="1"/>
</dbReference>
<dbReference type="Proteomes" id="UP000054636">
    <property type="component" value="Unassembled WGS sequence"/>
</dbReference>
<accession>A0A0W8DGL5</accession>
<evidence type="ECO:0000256" key="3">
    <source>
        <dbReference type="SAM" id="MobiDB-lite"/>
    </source>
</evidence>
<evidence type="ECO:0000256" key="1">
    <source>
        <dbReference type="ARBA" id="ARBA00022741"/>
    </source>
</evidence>
<evidence type="ECO:0000259" key="4">
    <source>
        <dbReference type="PROSITE" id="PS50003"/>
    </source>
</evidence>
<feature type="region of interest" description="Disordered" evidence="3">
    <location>
        <begin position="612"/>
        <end position="642"/>
    </location>
</feature>
<organism evidence="6 7">
    <name type="scientific">Phytophthora nicotianae</name>
    <name type="common">Potato buckeye rot agent</name>
    <name type="synonym">Phytophthora parasitica</name>
    <dbReference type="NCBI Taxonomy" id="4792"/>
    <lineage>
        <taxon>Eukaryota</taxon>
        <taxon>Sar</taxon>
        <taxon>Stramenopiles</taxon>
        <taxon>Oomycota</taxon>
        <taxon>Peronosporomycetes</taxon>
        <taxon>Peronosporales</taxon>
        <taxon>Peronosporaceae</taxon>
        <taxon>Phytophthora</taxon>
    </lineage>
</organism>
<dbReference type="GO" id="GO:0005737">
    <property type="term" value="C:cytoplasm"/>
    <property type="evidence" value="ECO:0007669"/>
    <property type="project" value="TreeGrafter"/>
</dbReference>
<dbReference type="InterPro" id="IPR001849">
    <property type="entry name" value="PH_domain"/>
</dbReference>
<feature type="region of interest" description="Disordered" evidence="3">
    <location>
        <begin position="688"/>
        <end position="718"/>
    </location>
</feature>
<feature type="domain" description="PH" evidence="4">
    <location>
        <begin position="1280"/>
        <end position="1403"/>
    </location>
</feature>
<dbReference type="GO" id="GO:0005524">
    <property type="term" value="F:ATP binding"/>
    <property type="evidence" value="ECO:0007669"/>
    <property type="project" value="UniProtKB-KW"/>
</dbReference>
<evidence type="ECO:0000256" key="2">
    <source>
        <dbReference type="ARBA" id="ARBA00022840"/>
    </source>
</evidence>
<dbReference type="Gene3D" id="2.30.29.30">
    <property type="entry name" value="Pleckstrin-homology domain (PH domain)/Phosphotyrosine-binding domain (PTB)"/>
    <property type="match status" value="1"/>
</dbReference>
<dbReference type="SUPFAM" id="SSF50729">
    <property type="entry name" value="PH domain-like"/>
    <property type="match status" value="1"/>
</dbReference>
<keyword evidence="1" id="KW-0547">Nucleotide-binding</keyword>
<dbReference type="GO" id="GO:0004016">
    <property type="term" value="F:adenylate cyclase activity"/>
    <property type="evidence" value="ECO:0007669"/>
    <property type="project" value="TreeGrafter"/>
</dbReference>
<feature type="domain" description="Guanylate cyclase" evidence="5">
    <location>
        <begin position="62"/>
        <end position="203"/>
    </location>
</feature>
<feature type="region of interest" description="Disordered" evidence="3">
    <location>
        <begin position="1187"/>
        <end position="1242"/>
    </location>
</feature>
<dbReference type="Gene3D" id="3.30.70.1230">
    <property type="entry name" value="Nucleotide cyclase"/>
    <property type="match status" value="2"/>
</dbReference>
<dbReference type="GO" id="GO:0009190">
    <property type="term" value="P:cyclic nucleotide biosynthetic process"/>
    <property type="evidence" value="ECO:0007669"/>
    <property type="project" value="InterPro"/>
</dbReference>
<dbReference type="SMART" id="SM00233">
    <property type="entry name" value="PH"/>
    <property type="match status" value="1"/>
</dbReference>
<dbReference type="PANTHER" id="PTHR16305:SF28">
    <property type="entry name" value="GUANYLATE CYCLASE DOMAIN-CONTAINING PROTEIN"/>
    <property type="match status" value="1"/>
</dbReference>
<dbReference type="GO" id="GO:0035556">
    <property type="term" value="P:intracellular signal transduction"/>
    <property type="evidence" value="ECO:0007669"/>
    <property type="project" value="InterPro"/>
</dbReference>
<dbReference type="InterPro" id="IPR001054">
    <property type="entry name" value="A/G_cyclase"/>
</dbReference>
<feature type="compositionally biased region" description="Basic and acidic residues" evidence="3">
    <location>
        <begin position="1201"/>
        <end position="1210"/>
    </location>
</feature>
<evidence type="ECO:0000313" key="6">
    <source>
        <dbReference type="EMBL" id="KUF95186.1"/>
    </source>
</evidence>
<dbReference type="EMBL" id="LNFP01000243">
    <property type="protein sequence ID" value="KUF95186.1"/>
    <property type="molecule type" value="Genomic_DNA"/>
</dbReference>
<keyword evidence="2" id="KW-0067">ATP-binding</keyword>
<dbReference type="InterPro" id="IPR011993">
    <property type="entry name" value="PH-like_dom_sf"/>
</dbReference>
<dbReference type="InterPro" id="IPR029787">
    <property type="entry name" value="Nucleotide_cyclase"/>
</dbReference>
<sequence length="1413" mass="156292">MVEEPQDETRKPARERASSGMLRKELDMRLTAYLPAVVRRHVEKQDMQRPLSMPTTHRTTVVSMFADVSGFTAMTESLAARGPVGAEDLGKHLNSYFEQLLRLVSSAGGDVFKFAGDAMLIFWPESKEDTMDSLLRRALQCALRIQSHLHEAELARGVVLSVKVGVGIGEATIAHLGGESDGATARVEYVAVGPALEQAFSAEHQAEAGDVICSSECWKRVREFFDGAPVRGHDDNNNDGNCFHKVTAVNKPVKICSRRPSFTRHDALLHKRMKHEQDLARMLGAKELQRLQDAFANVQKCVYDYEGTINKFLVDDKGSTVIAAFGLPPVTHENDPIRGILASLAICAALGNTGLKASVGITTGTALCGVVGHQGNRREYTVLGDIVNLSARLMQRAKSEGGGVITDASTKIYTQDVLHFEKRPEIMVKGKNESIKIHRPYPRMSILMDYHLSSSQQQNPRIKTSSVKPTEGIIGRTGRANALSVVSRAAPIQNLMENMHRVQVRDAQRRLSLRADRQRLPAAELVESESFVEVRATLLEKCSHLNAFAPGGAFVLEGDIGVGKTVLLRSALASPEAGDYQVLVGTASPFVTKKPYAVWSELITRGAMDYLQGTSTGQSEPAPPLSPDVGTTADSTPSRLAETKRRQCVAQFVRQKIREGAAPNTTLVRYAHLLNAVLDTDFDAYPDPSNEAAVKNDDCNNELTNQSDEDGEKSQRHNEEELRACGYAFAESPDRTLNVKEEEIASWFLGLLEMDLAQKEEARASLDASPCVDTRETEQANEDEQEPEWRPDDLDLSGILLLCALHAMSRDRATVFCLDSAMHMDAKSWVLVTIIAKYFTNCLVVVGTRPPSLALGENTESCSFRKQLSLLKRLKSSSCKSLDSFSSGETELLSRQILKVPVIPSDLLAILVSRSQGNPLFLHEIIAEMQEQQVIKVDDKKGARTCELHVQESWGDKSKAQFCFACHASFGNPKKDKDKDKKIDVEKEMNQITDIDVAKKSKHRCKCCGYFFCAECTPKACQAKIPGKYSEPRMLMKTASAIGPVFDKEMLRGVCPIEAHLSRFSQDLEELEQLAMIRRIDTFVGGVPASSKAPGATGAILTRSQTAPPSSYLKVKFEFSHGFMRAVIRDQLLRGQLDKLNARVADFREQQQKELRHKFFAKANESLSRPIPLSIPAPSEGEIRRALTPTGVGMGNSRSPVETRRQEVRRNSHSGIHQASDIVTVSSGSSSESSTTQAVHESEYDDGLFHPVSRRQIGSLAGRQATFIRLKADRVLVKKYSSMFSHLKLKGLKNARQWKTRYAVLESNRLSLQRDEDDPIGDSSRSVSLQQGARHWTLLSLKGAKVSACDPEVAAKVNCFQVQVSEWTKKGKVIKNQRRSFIIGVDSEEEVDNWVYMIRFAIESLESQPVGLR</sequence>